<dbReference type="SUPFAM" id="SSF46785">
    <property type="entry name" value="Winged helix' DNA-binding domain"/>
    <property type="match status" value="1"/>
</dbReference>
<keyword evidence="2" id="KW-0378">Hydrolase</keyword>
<organism evidence="2 3">
    <name type="scientific">Oceaniradius stylonematis</name>
    <dbReference type="NCBI Taxonomy" id="2184161"/>
    <lineage>
        <taxon>Bacteria</taxon>
        <taxon>Pseudomonadati</taxon>
        <taxon>Pseudomonadota</taxon>
        <taxon>Alphaproteobacteria</taxon>
        <taxon>Hyphomicrobiales</taxon>
        <taxon>Ahrensiaceae</taxon>
        <taxon>Oceaniradius</taxon>
    </lineage>
</organism>
<feature type="domain" description="Restriction endonuclease type IV Mrr" evidence="1">
    <location>
        <begin position="249"/>
        <end position="362"/>
    </location>
</feature>
<dbReference type="InterPro" id="IPR007560">
    <property type="entry name" value="Restrct_endonuc_IV_Mrr"/>
</dbReference>
<evidence type="ECO:0000259" key="1">
    <source>
        <dbReference type="Pfam" id="PF04471"/>
    </source>
</evidence>
<dbReference type="PANTHER" id="PTHR30015">
    <property type="entry name" value="MRR RESTRICTION SYSTEM PROTEIN"/>
    <property type="match status" value="1"/>
</dbReference>
<dbReference type="GO" id="GO:0003677">
    <property type="term" value="F:DNA binding"/>
    <property type="evidence" value="ECO:0007669"/>
    <property type="project" value="InterPro"/>
</dbReference>
<comment type="caution">
    <text evidence="2">The sequence shown here is derived from an EMBL/GenBank/DDBJ whole genome shotgun (WGS) entry which is preliminary data.</text>
</comment>
<dbReference type="GO" id="GO:0009307">
    <property type="term" value="P:DNA restriction-modification system"/>
    <property type="evidence" value="ECO:0007669"/>
    <property type="project" value="InterPro"/>
</dbReference>
<accession>A0A3A8ADR4</accession>
<dbReference type="OrthoDB" id="9803736at2"/>
<dbReference type="InterPro" id="IPR052906">
    <property type="entry name" value="Type_IV_Methyl-Rstrct_Enzyme"/>
</dbReference>
<dbReference type="Proteomes" id="UP000246132">
    <property type="component" value="Unassembled WGS sequence"/>
</dbReference>
<dbReference type="AlphaFoldDB" id="A0A3A8ADR4"/>
<evidence type="ECO:0000313" key="2">
    <source>
        <dbReference type="EMBL" id="RKF07159.1"/>
    </source>
</evidence>
<dbReference type="EMBL" id="QFWV02000004">
    <property type="protein sequence ID" value="RKF07159.1"/>
    <property type="molecule type" value="Genomic_DNA"/>
</dbReference>
<name>A0A3A8ADR4_9HYPH</name>
<dbReference type="GO" id="GO:0015666">
    <property type="term" value="F:restriction endodeoxyribonuclease activity"/>
    <property type="evidence" value="ECO:0007669"/>
    <property type="project" value="TreeGrafter"/>
</dbReference>
<protein>
    <submittedName>
        <fullName evidence="2">Restriction endonuclease</fullName>
    </submittedName>
</protein>
<keyword evidence="2" id="KW-0540">Nuclease</keyword>
<evidence type="ECO:0000313" key="3">
    <source>
        <dbReference type="Proteomes" id="UP000246132"/>
    </source>
</evidence>
<proteinExistence type="predicted"/>
<dbReference type="InterPro" id="IPR011335">
    <property type="entry name" value="Restrct_endonuc-II-like"/>
</dbReference>
<dbReference type="InterPro" id="IPR036390">
    <property type="entry name" value="WH_DNA-bd_sf"/>
</dbReference>
<dbReference type="Pfam" id="PF04471">
    <property type="entry name" value="Mrr_cat"/>
    <property type="match status" value="1"/>
</dbReference>
<dbReference type="InterPro" id="IPR011856">
    <property type="entry name" value="tRNA_endonuc-like_dom_sf"/>
</dbReference>
<gene>
    <name evidence="2" type="ORF">DEM25_004755</name>
</gene>
<dbReference type="PANTHER" id="PTHR30015:SF7">
    <property type="entry name" value="TYPE IV METHYL-DIRECTED RESTRICTION ENZYME ECOKMRR"/>
    <property type="match status" value="1"/>
</dbReference>
<reference evidence="2 3" key="1">
    <citation type="journal article" date="2018" name="Int. J. Syst. Bacteriol.">
        <title>Oceaniradius stylonemae gen. nov., sp. nov., isolated from a red alga, Stylonema cornu-cervi.</title>
        <authorList>
            <person name="Jeong S."/>
        </authorList>
    </citation>
    <scope>NUCLEOTIDE SEQUENCE [LARGE SCALE GENOMIC DNA]</scope>
    <source>
        <strain evidence="2 3">StC1</strain>
    </source>
</reference>
<keyword evidence="2" id="KW-0255">Endonuclease</keyword>
<dbReference type="SUPFAM" id="SSF52980">
    <property type="entry name" value="Restriction endonuclease-like"/>
    <property type="match status" value="1"/>
</dbReference>
<sequence length="400" mass="44783">MSEDQEPIVRAPLFPLYGQVKRCLHAWDGEAVRAVRDMITAIHDQTGTPQNPVDWSDPDTWIAERLSGEHARLATKVWIDSGKTVNPRHVYGCYLFINRLNLLGQSANRYVLGDRGERFLADDPALLQELDAGEGIPKILSLVAETPQAKRSDLIDDWGAYLLAVSKFSTQKVFGDTLRRRLLNLVERGLVERDGNRYSITDSGLSYLKSFPESAADRKPSSQRTDVALAVRAFNEAQIEALRRRLMGLEPYAFEHFVKELLEAMDYENVEVTRQSGDKGIDVVANYQFGITEITEVVQVKRTESTIGRRVIDELRGALPYHRAIRGTIITLGPFARGVEESALFPGAAPITLIDGDRLLELVVKHQIGVRRKPVDLLEVDEAFFADRSVVVEAEGADEN</sequence>
<keyword evidence="3" id="KW-1185">Reference proteome</keyword>
<dbReference type="Gene3D" id="3.40.1350.10">
    <property type="match status" value="1"/>
</dbReference>